<evidence type="ECO:0000313" key="2">
    <source>
        <dbReference type="Proteomes" id="UP000095300"/>
    </source>
</evidence>
<dbReference type="EnsemblMetazoa" id="SCAU002247-RA">
    <property type="protein sequence ID" value="SCAU002247-PA"/>
    <property type="gene ID" value="SCAU002247"/>
</dbReference>
<reference evidence="1" key="1">
    <citation type="submission" date="2020-05" db="UniProtKB">
        <authorList>
            <consortium name="EnsemblMetazoa"/>
        </authorList>
    </citation>
    <scope>IDENTIFICATION</scope>
    <source>
        <strain evidence="1">USDA</strain>
    </source>
</reference>
<evidence type="ECO:0000313" key="1">
    <source>
        <dbReference type="EnsemblMetazoa" id="SCAU002247-PA"/>
    </source>
</evidence>
<dbReference type="AlphaFoldDB" id="A0A1I8NUW5"/>
<dbReference type="Proteomes" id="UP000095300">
    <property type="component" value="Unassembled WGS sequence"/>
</dbReference>
<name>A0A1I8NUW5_STOCA</name>
<proteinExistence type="predicted"/>
<protein>
    <submittedName>
        <fullName evidence="1">Uncharacterized protein</fullName>
    </submittedName>
</protein>
<keyword evidence="2" id="KW-1185">Reference proteome</keyword>
<dbReference type="KEGG" id="scac:106080421"/>
<gene>
    <name evidence="1" type="primary">106080421</name>
</gene>
<sequence>MSFEEEPVASGGGLDIDCSPENLNLPKYCNFHKFVLIEELTLEEDYTQLHYGKCRLIGKVYRATNDEFFLENVQITNITQDYSLPEGTLKIHLKTLANAHPTLEHGKYVEILGEVILLNPSQEDTPLTSRGVVEQLQFISKTEDEKKLFNYFHHHYKPAIKVWHVTQINRAGDLISRKLERRMLEQIIESF</sequence>
<dbReference type="STRING" id="35570.A0A1I8NUW5"/>
<organism evidence="1 2">
    <name type="scientific">Stomoxys calcitrans</name>
    <name type="common">Stable fly</name>
    <name type="synonym">Conops calcitrans</name>
    <dbReference type="NCBI Taxonomy" id="35570"/>
    <lineage>
        <taxon>Eukaryota</taxon>
        <taxon>Metazoa</taxon>
        <taxon>Ecdysozoa</taxon>
        <taxon>Arthropoda</taxon>
        <taxon>Hexapoda</taxon>
        <taxon>Insecta</taxon>
        <taxon>Pterygota</taxon>
        <taxon>Neoptera</taxon>
        <taxon>Endopterygota</taxon>
        <taxon>Diptera</taxon>
        <taxon>Brachycera</taxon>
        <taxon>Muscomorpha</taxon>
        <taxon>Muscoidea</taxon>
        <taxon>Muscidae</taxon>
        <taxon>Stomoxys</taxon>
    </lineage>
</organism>
<dbReference type="VEuPathDB" id="VectorBase:SCAU002247"/>
<dbReference type="OrthoDB" id="8054762at2759"/>
<accession>A0A1I8NUW5</accession>